<gene>
    <name evidence="2" type="ORF">KQX54_016155</name>
</gene>
<evidence type="ECO:0000313" key="2">
    <source>
        <dbReference type="EMBL" id="KAH0549951.1"/>
    </source>
</evidence>
<comment type="caution">
    <text evidence="2">The sequence shown here is derived from an EMBL/GenBank/DDBJ whole genome shotgun (WGS) entry which is preliminary data.</text>
</comment>
<evidence type="ECO:0000313" key="3">
    <source>
        <dbReference type="Proteomes" id="UP000826195"/>
    </source>
</evidence>
<dbReference type="EMBL" id="JAHXZJ010001864">
    <property type="protein sequence ID" value="KAH0549951.1"/>
    <property type="molecule type" value="Genomic_DNA"/>
</dbReference>
<keyword evidence="3" id="KW-1185">Reference proteome</keyword>
<dbReference type="InterPro" id="IPR002110">
    <property type="entry name" value="Ankyrin_rpt"/>
</dbReference>
<dbReference type="PROSITE" id="PS50088">
    <property type="entry name" value="ANK_REPEAT"/>
    <property type="match status" value="1"/>
</dbReference>
<dbReference type="Gene3D" id="1.25.40.20">
    <property type="entry name" value="Ankyrin repeat-containing domain"/>
    <property type="match status" value="1"/>
</dbReference>
<evidence type="ECO:0008006" key="4">
    <source>
        <dbReference type="Google" id="ProtNLM"/>
    </source>
</evidence>
<accession>A0AAV7IFH6</accession>
<proteinExistence type="predicted"/>
<dbReference type="InterPro" id="IPR036770">
    <property type="entry name" value="Ankyrin_rpt-contain_sf"/>
</dbReference>
<dbReference type="Pfam" id="PF12796">
    <property type="entry name" value="Ank_2"/>
    <property type="match status" value="1"/>
</dbReference>
<sequence length="115" mass="12661">MVNFLNFEIGNITIADIENLLAKFPNFNVSDIIIQVNPNGTEFKTPLAQYVLLNNNEEALDYLINSKAGANVNAQLSYNFTTPLIEAVTHGHLDVAKCLIENEADIHAITTTKEG</sequence>
<organism evidence="2 3">
    <name type="scientific">Cotesia glomerata</name>
    <name type="common">Lepidopteran parasitic wasp</name>
    <name type="synonym">Apanteles glomeratus</name>
    <dbReference type="NCBI Taxonomy" id="32391"/>
    <lineage>
        <taxon>Eukaryota</taxon>
        <taxon>Metazoa</taxon>
        <taxon>Ecdysozoa</taxon>
        <taxon>Arthropoda</taxon>
        <taxon>Hexapoda</taxon>
        <taxon>Insecta</taxon>
        <taxon>Pterygota</taxon>
        <taxon>Neoptera</taxon>
        <taxon>Endopterygota</taxon>
        <taxon>Hymenoptera</taxon>
        <taxon>Apocrita</taxon>
        <taxon>Ichneumonoidea</taxon>
        <taxon>Braconidae</taxon>
        <taxon>Microgastrinae</taxon>
        <taxon>Cotesia</taxon>
    </lineage>
</organism>
<dbReference type="SUPFAM" id="SSF48403">
    <property type="entry name" value="Ankyrin repeat"/>
    <property type="match status" value="1"/>
</dbReference>
<keyword evidence="1" id="KW-0040">ANK repeat</keyword>
<dbReference type="Proteomes" id="UP000826195">
    <property type="component" value="Unassembled WGS sequence"/>
</dbReference>
<protein>
    <recommendedName>
        <fullName evidence="4">Ankyrin repeat domain-containing protein</fullName>
    </recommendedName>
</protein>
<dbReference type="PROSITE" id="PS50297">
    <property type="entry name" value="ANK_REP_REGION"/>
    <property type="match status" value="1"/>
</dbReference>
<dbReference type="AlphaFoldDB" id="A0AAV7IFH6"/>
<reference evidence="2 3" key="1">
    <citation type="journal article" date="2021" name="J. Hered.">
        <title>A chromosome-level genome assembly of the parasitoid wasp, Cotesia glomerata (Hymenoptera: Braconidae).</title>
        <authorList>
            <person name="Pinto B.J."/>
            <person name="Weis J.J."/>
            <person name="Gamble T."/>
            <person name="Ode P.J."/>
            <person name="Paul R."/>
            <person name="Zaspel J.M."/>
        </authorList>
    </citation>
    <scope>NUCLEOTIDE SEQUENCE [LARGE SCALE GENOMIC DNA]</scope>
    <source>
        <strain evidence="2">CgM1</strain>
    </source>
</reference>
<evidence type="ECO:0000256" key="1">
    <source>
        <dbReference type="PROSITE-ProRule" id="PRU00023"/>
    </source>
</evidence>
<dbReference type="SMART" id="SM00248">
    <property type="entry name" value="ANK"/>
    <property type="match status" value="2"/>
</dbReference>
<name>A0AAV7IFH6_COTGL</name>
<feature type="repeat" description="ANK" evidence="1">
    <location>
        <begin position="79"/>
        <end position="111"/>
    </location>
</feature>